<dbReference type="InterPro" id="IPR002104">
    <property type="entry name" value="Integrase_catalytic"/>
</dbReference>
<evidence type="ECO:0000259" key="2">
    <source>
        <dbReference type="PROSITE" id="PS51898"/>
    </source>
</evidence>
<reference evidence="4" key="1">
    <citation type="journal article" date="2019" name="Int. J. Syst. Evol. Microbiol.">
        <title>The Global Catalogue of Microorganisms (GCM) 10K type strain sequencing project: providing services to taxonomists for standard genome sequencing and annotation.</title>
        <authorList>
            <consortium name="The Broad Institute Genomics Platform"/>
            <consortium name="The Broad Institute Genome Sequencing Center for Infectious Disease"/>
            <person name="Wu L."/>
            <person name="Ma J."/>
        </authorList>
    </citation>
    <scope>NUCLEOTIDE SEQUENCE [LARGE SCALE GENOMIC DNA]</scope>
    <source>
        <strain evidence="4">JCM 17326</strain>
    </source>
</reference>
<feature type="domain" description="Tyr recombinase" evidence="2">
    <location>
        <begin position="468"/>
        <end position="682"/>
    </location>
</feature>
<sequence length="842" mass="91926">MSGPGNVLAFPAPDDEPAGRGAVLGVLAPAQAEIWTAWLSANTPSPWRVGEWDAATWLFTGDVDNRSTVAYRCTVAACDRISRTQALCDLCEKAFRKSELALEEFRDGFVPDRNRVIDGGARPCIVAGCARDGAVWGLCAAHGSLRHKDMMRKRLGAEELEAWVAAAAPYDPLPACLVGGCGRDWRPGSGICDLHTRRLKADGLEVADAAWLDRQAPFLIVNQFSLAPLEPVARAELLFALAARDSRGQRLDPTAVRQSVAVLAGHRIAAIAAVALGALPSRATANVDALLRETFRVVAAAFDRFRGVDPATRPILDLVDLGARSRHGRPTARPGDLDISMIRQVWLREILVAWISEAKPTTSEVRRAHRAVQTAARALDARTGGGLDPARLGFADMTAVVAGFENLLRADGQEMSQKNKASLLSMWFKVLDWGRLTERLDGMAAGFARHSSHVIKQVQVNEDEIGRAIPESVIAQLDAHTDLLGAGITHGRLSPAQVHAMSVAVYELLRDTGRRPAEIAQLEVDCLERDGEDWQLRWDNSKGLRNRRRLPIPSETVSTIHTWQAVRATIALPSGSEGFLFPPAGEFGEVRHLISEQISPIIRAFADAVPQLLAEEFGPDGRPLPFDRSLIFPYAFRHSYAQRHADAGVPIDVLRDLMDHRSTQTTSGYYTVSLKRKREAVAIAGRHGFDRAGRARPTRSGTAYEAQSVAVPYGRCTEPANVRAGGGACAIRFQCAACQFFRADPTYLPEMEQHVMQLRADRERAIAMDVDEYVIANFEANIEAMGRIVGIARDKLEGLPEEERAELLAATEALRIVRAQQAGGITDLGMPGFPRRRGRESA</sequence>
<proteinExistence type="predicted"/>
<evidence type="ECO:0000313" key="4">
    <source>
        <dbReference type="Proteomes" id="UP001500630"/>
    </source>
</evidence>
<dbReference type="InterPro" id="IPR013762">
    <property type="entry name" value="Integrase-like_cat_sf"/>
</dbReference>
<dbReference type="SUPFAM" id="SSF56349">
    <property type="entry name" value="DNA breaking-rejoining enzymes"/>
    <property type="match status" value="1"/>
</dbReference>
<protein>
    <recommendedName>
        <fullName evidence="2">Tyr recombinase domain-containing protein</fullName>
    </recommendedName>
</protein>
<dbReference type="InterPro" id="IPR011010">
    <property type="entry name" value="DNA_brk_join_enz"/>
</dbReference>
<evidence type="ECO:0000256" key="1">
    <source>
        <dbReference type="ARBA" id="ARBA00023172"/>
    </source>
</evidence>
<dbReference type="Proteomes" id="UP001500630">
    <property type="component" value="Unassembled WGS sequence"/>
</dbReference>
<dbReference type="Pfam" id="PF00589">
    <property type="entry name" value="Phage_integrase"/>
    <property type="match status" value="1"/>
</dbReference>
<name>A0ABP7A976_9ACTN</name>
<comment type="caution">
    <text evidence="3">The sequence shown here is derived from an EMBL/GenBank/DDBJ whole genome shotgun (WGS) entry which is preliminary data.</text>
</comment>
<dbReference type="Gene3D" id="1.10.443.10">
    <property type="entry name" value="Intergrase catalytic core"/>
    <property type="match status" value="1"/>
</dbReference>
<accession>A0ABP7A976</accession>
<dbReference type="RefSeq" id="WP_345581275.1">
    <property type="nucleotide sequence ID" value="NZ_BAABDQ010000094.1"/>
</dbReference>
<dbReference type="EMBL" id="BAABDQ010000094">
    <property type="protein sequence ID" value="GAA3627363.1"/>
    <property type="molecule type" value="Genomic_DNA"/>
</dbReference>
<dbReference type="PROSITE" id="PS51898">
    <property type="entry name" value="TYR_RECOMBINASE"/>
    <property type="match status" value="1"/>
</dbReference>
<keyword evidence="1" id="KW-0233">DNA recombination</keyword>
<evidence type="ECO:0000313" key="3">
    <source>
        <dbReference type="EMBL" id="GAA3627363.1"/>
    </source>
</evidence>
<keyword evidence="4" id="KW-1185">Reference proteome</keyword>
<organism evidence="3 4">
    <name type="scientific">Nonomuraea rosea</name>
    <dbReference type="NCBI Taxonomy" id="638574"/>
    <lineage>
        <taxon>Bacteria</taxon>
        <taxon>Bacillati</taxon>
        <taxon>Actinomycetota</taxon>
        <taxon>Actinomycetes</taxon>
        <taxon>Streptosporangiales</taxon>
        <taxon>Streptosporangiaceae</taxon>
        <taxon>Nonomuraea</taxon>
    </lineage>
</organism>
<gene>
    <name evidence="3" type="ORF">GCM10022419_135890</name>
</gene>
<dbReference type="CDD" id="cd00397">
    <property type="entry name" value="DNA_BRE_C"/>
    <property type="match status" value="1"/>
</dbReference>